<comment type="caution">
    <text evidence="1">The sequence shown here is derived from an EMBL/GenBank/DDBJ whole genome shotgun (WGS) entry which is preliminary data.</text>
</comment>
<sequence length="382" mass="40038">MRPVRAFAVLSVTLAIWSAWRFDEAGRTYAAMLSQRPQAAAAQGRHTEPVQVARALPSFISTDAPALAGRLVARRAEPRSGPHAASIAFLDDPKPEVGASASARFTASAEADAFASADAAYRALAAGNRRAAANSFASALAADPMHPNAAAWKAELSALRKRWRMEAYSLIREGTSGLLGDRPLLGGGQSGARIGYTIDPLSRRPVEVFARAAIAHDRINGSERSMQTAIGAAWMPRGRQGPAISAERLLAAGGDARSAWSLRVSGGGWHTADDRMPFDLSAYVEAGVVGARSRDGFAGGQALALYPLTTEGRFRTGIGTGLWGSLQDSGNGSTSKLEIGPAAQLTRQLGTGTIELRGEYRFRIAGEAAPGSGPAVTIATRF</sequence>
<accession>A0A7W7B1I2</accession>
<dbReference type="Proteomes" id="UP000566324">
    <property type="component" value="Unassembled WGS sequence"/>
</dbReference>
<keyword evidence="2" id="KW-1185">Reference proteome</keyword>
<evidence type="ECO:0008006" key="3">
    <source>
        <dbReference type="Google" id="ProtNLM"/>
    </source>
</evidence>
<evidence type="ECO:0000313" key="1">
    <source>
        <dbReference type="EMBL" id="MBB4631293.1"/>
    </source>
</evidence>
<protein>
    <recommendedName>
        <fullName evidence="3">Bacteriophage N4 adsorption protein A C-terminal domain-containing protein</fullName>
    </recommendedName>
</protein>
<dbReference type="RefSeq" id="WP_184065721.1">
    <property type="nucleotide sequence ID" value="NZ_JACHNZ010000007.1"/>
</dbReference>
<evidence type="ECO:0000313" key="2">
    <source>
        <dbReference type="Proteomes" id="UP000566324"/>
    </source>
</evidence>
<dbReference type="EMBL" id="JACHNZ010000007">
    <property type="protein sequence ID" value="MBB4631293.1"/>
    <property type="molecule type" value="Genomic_DNA"/>
</dbReference>
<reference evidence="1 2" key="1">
    <citation type="submission" date="2020-08" db="EMBL/GenBank/DDBJ databases">
        <title>Genomic Encyclopedia of Type Strains, Phase IV (KMG-IV): sequencing the most valuable type-strain genomes for metagenomic binning, comparative biology and taxonomic classification.</title>
        <authorList>
            <person name="Goeker M."/>
        </authorList>
    </citation>
    <scope>NUCLEOTIDE SEQUENCE [LARGE SCALE GENOMIC DNA]</scope>
    <source>
        <strain evidence="1 2">DSM 17328</strain>
    </source>
</reference>
<gene>
    <name evidence="1" type="ORF">GGQ98_000900</name>
</gene>
<proteinExistence type="predicted"/>
<organism evidence="1 2">
    <name type="scientific">Sphingosinicella soli</name>
    <dbReference type="NCBI Taxonomy" id="333708"/>
    <lineage>
        <taxon>Bacteria</taxon>
        <taxon>Pseudomonadati</taxon>
        <taxon>Pseudomonadota</taxon>
        <taxon>Alphaproteobacteria</taxon>
        <taxon>Sphingomonadales</taxon>
        <taxon>Sphingosinicellaceae</taxon>
        <taxon>Sphingosinicella</taxon>
    </lineage>
</organism>
<dbReference type="AlphaFoldDB" id="A0A7W7B1I2"/>
<name>A0A7W7B1I2_9SPHN</name>